<protein>
    <recommendedName>
        <fullName evidence="1">VapC9 PIN-like domain-containing protein</fullName>
    </recommendedName>
</protein>
<dbReference type="OrthoDB" id="15280at2157"/>
<dbReference type="InterPro" id="IPR041120">
    <property type="entry name" value="PIN_9"/>
</dbReference>
<evidence type="ECO:0000313" key="3">
    <source>
        <dbReference type="Proteomes" id="UP000607197"/>
    </source>
</evidence>
<organism evidence="2 3">
    <name type="scientific">Halocalculus aciditolerans</name>
    <dbReference type="NCBI Taxonomy" id="1383812"/>
    <lineage>
        <taxon>Archaea</taxon>
        <taxon>Methanobacteriati</taxon>
        <taxon>Methanobacteriota</taxon>
        <taxon>Stenosarchaea group</taxon>
        <taxon>Halobacteria</taxon>
        <taxon>Halobacteriales</taxon>
        <taxon>Halobacteriaceae</taxon>
        <taxon>Halocalculus</taxon>
    </lineage>
</organism>
<reference evidence="2" key="1">
    <citation type="journal article" date="2014" name="Int. J. Syst. Evol. Microbiol.">
        <title>Complete genome sequence of Corynebacterium casei LMG S-19264T (=DSM 44701T), isolated from a smear-ripened cheese.</title>
        <authorList>
            <consortium name="US DOE Joint Genome Institute (JGI-PGF)"/>
            <person name="Walter F."/>
            <person name="Albersmeier A."/>
            <person name="Kalinowski J."/>
            <person name="Ruckert C."/>
        </authorList>
    </citation>
    <scope>NUCLEOTIDE SEQUENCE</scope>
    <source>
        <strain evidence="2">JCM 19596</strain>
    </source>
</reference>
<dbReference type="CDD" id="cd09879">
    <property type="entry name" value="PIN_VapC_AF0591-like"/>
    <property type="match status" value="1"/>
</dbReference>
<dbReference type="RefSeq" id="WP_188975416.1">
    <property type="nucleotide sequence ID" value="NZ_BMPG01000001.1"/>
</dbReference>
<dbReference type="AlphaFoldDB" id="A0A830F803"/>
<dbReference type="EMBL" id="BMPG01000001">
    <property type="protein sequence ID" value="GGL49429.1"/>
    <property type="molecule type" value="Genomic_DNA"/>
</dbReference>
<proteinExistence type="predicted"/>
<evidence type="ECO:0000313" key="2">
    <source>
        <dbReference type="EMBL" id="GGL49429.1"/>
    </source>
</evidence>
<sequence length="125" mass="13466">MKVAMDASALMMPVEVGVRVFDELDRELPDYEPVAPAAVRRELRNLSAGAGREATAASVALDLADRCETVETEHSHGDDALVALANAGRVDAVATNDAPLRERLLDAGVEVMHLRGRSKLTRTYP</sequence>
<dbReference type="Pfam" id="PF18477">
    <property type="entry name" value="PIN_9"/>
    <property type="match status" value="1"/>
</dbReference>
<keyword evidence="3" id="KW-1185">Reference proteome</keyword>
<dbReference type="Proteomes" id="UP000607197">
    <property type="component" value="Unassembled WGS sequence"/>
</dbReference>
<dbReference type="InterPro" id="IPR029060">
    <property type="entry name" value="PIN-like_dom_sf"/>
</dbReference>
<evidence type="ECO:0000259" key="1">
    <source>
        <dbReference type="Pfam" id="PF18477"/>
    </source>
</evidence>
<comment type="caution">
    <text evidence="2">The sequence shown here is derived from an EMBL/GenBank/DDBJ whole genome shotgun (WGS) entry which is preliminary data.</text>
</comment>
<dbReference type="SUPFAM" id="SSF88723">
    <property type="entry name" value="PIN domain-like"/>
    <property type="match status" value="1"/>
</dbReference>
<reference evidence="2" key="2">
    <citation type="submission" date="2020-09" db="EMBL/GenBank/DDBJ databases">
        <authorList>
            <person name="Sun Q."/>
            <person name="Ohkuma M."/>
        </authorList>
    </citation>
    <scope>NUCLEOTIDE SEQUENCE</scope>
    <source>
        <strain evidence="2">JCM 19596</strain>
    </source>
</reference>
<dbReference type="Gene3D" id="3.40.50.1010">
    <property type="entry name" value="5'-nuclease"/>
    <property type="match status" value="1"/>
</dbReference>
<accession>A0A830F803</accession>
<name>A0A830F803_9EURY</name>
<gene>
    <name evidence="2" type="ORF">GCM10009039_04540</name>
</gene>
<feature type="domain" description="VapC9 PIN-like" evidence="1">
    <location>
        <begin position="3"/>
        <end position="117"/>
    </location>
</feature>